<evidence type="ECO:0000256" key="2">
    <source>
        <dbReference type="ARBA" id="ARBA00008697"/>
    </source>
</evidence>
<evidence type="ECO:0000256" key="5">
    <source>
        <dbReference type="ARBA" id="ARBA00022448"/>
    </source>
</evidence>
<feature type="transmembrane region" description="Helical" evidence="11">
    <location>
        <begin position="232"/>
        <end position="254"/>
    </location>
</feature>
<evidence type="ECO:0000256" key="9">
    <source>
        <dbReference type="ARBA" id="ARBA00023136"/>
    </source>
</evidence>
<protein>
    <recommendedName>
        <fullName evidence="4">Putative hemin transport system permease protein HrtB</fullName>
    </recommendedName>
</protein>
<keyword evidence="6" id="KW-1003">Cell membrane</keyword>
<evidence type="ECO:0000256" key="11">
    <source>
        <dbReference type="SAM" id="Phobius"/>
    </source>
</evidence>
<evidence type="ECO:0000256" key="8">
    <source>
        <dbReference type="ARBA" id="ARBA00022989"/>
    </source>
</evidence>
<evidence type="ECO:0000313" key="14">
    <source>
        <dbReference type="Proteomes" id="UP000752647"/>
    </source>
</evidence>
<reference evidence="13" key="1">
    <citation type="submission" date="2021-05" db="EMBL/GenBank/DDBJ databases">
        <title>Pangenome of Leuconostoc gelidum warrants species status for Leuconostoc gelidum subsp. gasicomitatum.</title>
        <authorList>
            <person name="Johansson P."/>
            <person name="Sade E."/>
            <person name="Hultman J."/>
            <person name="Auvinen P."/>
            <person name="Bjorkroth J."/>
        </authorList>
    </citation>
    <scope>NUCLEOTIDE SEQUENCE</scope>
    <source>
        <strain evidence="13">A.21.4</strain>
    </source>
</reference>
<proteinExistence type="inferred from homology"/>
<feature type="transmembrane region" description="Helical" evidence="11">
    <location>
        <begin position="275"/>
        <end position="305"/>
    </location>
</feature>
<evidence type="ECO:0000259" key="12">
    <source>
        <dbReference type="Pfam" id="PF02687"/>
    </source>
</evidence>
<comment type="subunit">
    <text evidence="3">The complex is composed of two ATP-binding proteins (HrtA), two transmembrane proteins (HrtB) and a solute-binding protein.</text>
</comment>
<comment type="function">
    <text evidence="10">Part of the ABC transporter complex hrt involved in hemin import. Responsible for the translocation of the substrate across the membrane.</text>
</comment>
<evidence type="ECO:0000313" key="13">
    <source>
        <dbReference type="EMBL" id="MBZ5962519.1"/>
    </source>
</evidence>
<keyword evidence="9 11" id="KW-0472">Membrane</keyword>
<evidence type="ECO:0000256" key="4">
    <source>
        <dbReference type="ARBA" id="ARBA00016962"/>
    </source>
</evidence>
<keyword evidence="7 11" id="KW-0812">Transmembrane</keyword>
<organism evidence="13 14">
    <name type="scientific">Leuconostoc gasicomitatum</name>
    <dbReference type="NCBI Taxonomy" id="115778"/>
    <lineage>
        <taxon>Bacteria</taxon>
        <taxon>Bacillati</taxon>
        <taxon>Bacillota</taxon>
        <taxon>Bacilli</taxon>
        <taxon>Lactobacillales</taxon>
        <taxon>Lactobacillaceae</taxon>
        <taxon>Leuconostoc</taxon>
        <taxon>Leuconostoc gelidum group</taxon>
    </lineage>
</organism>
<evidence type="ECO:0000256" key="6">
    <source>
        <dbReference type="ARBA" id="ARBA00022475"/>
    </source>
</evidence>
<gene>
    <name evidence="13" type="ORF">KIJ12_05035</name>
</gene>
<dbReference type="EMBL" id="JAHBFI010000010">
    <property type="protein sequence ID" value="MBZ5962519.1"/>
    <property type="molecule type" value="Genomic_DNA"/>
</dbReference>
<feature type="transmembrane region" description="Helical" evidence="11">
    <location>
        <begin position="15"/>
        <end position="39"/>
    </location>
</feature>
<dbReference type="InterPro" id="IPR003838">
    <property type="entry name" value="ABC3_permease_C"/>
</dbReference>
<evidence type="ECO:0000256" key="10">
    <source>
        <dbReference type="ARBA" id="ARBA00024973"/>
    </source>
</evidence>
<dbReference type="PANTHER" id="PTHR43738">
    <property type="entry name" value="ABC TRANSPORTER, MEMBRANE PROTEIN"/>
    <property type="match status" value="1"/>
</dbReference>
<keyword evidence="5" id="KW-0813">Transport</keyword>
<feature type="domain" description="ABC3 transporter permease C-terminal" evidence="12">
    <location>
        <begin position="233"/>
        <end position="345"/>
    </location>
</feature>
<accession>A0A9Q3XT35</accession>
<dbReference type="GO" id="GO:0005886">
    <property type="term" value="C:plasma membrane"/>
    <property type="evidence" value="ECO:0007669"/>
    <property type="project" value="UniProtKB-SubCell"/>
</dbReference>
<comment type="similarity">
    <text evidence="2">Belongs to the ABC-4 integral membrane protein family. HrtB subfamily.</text>
</comment>
<dbReference type="Proteomes" id="UP000752647">
    <property type="component" value="Unassembled WGS sequence"/>
</dbReference>
<dbReference type="InterPro" id="IPR051125">
    <property type="entry name" value="ABC-4/HrtB_transporter"/>
</dbReference>
<keyword evidence="8 11" id="KW-1133">Transmembrane helix</keyword>
<comment type="caution">
    <text evidence="13">The sequence shown here is derived from an EMBL/GenBank/DDBJ whole genome shotgun (WGS) entry which is preliminary data.</text>
</comment>
<name>A0A9Q3XT35_9LACO</name>
<evidence type="ECO:0000256" key="1">
    <source>
        <dbReference type="ARBA" id="ARBA00004651"/>
    </source>
</evidence>
<feature type="transmembrane region" description="Helical" evidence="11">
    <location>
        <begin position="317"/>
        <end position="337"/>
    </location>
</feature>
<evidence type="ECO:0000256" key="3">
    <source>
        <dbReference type="ARBA" id="ARBA00011131"/>
    </source>
</evidence>
<dbReference type="Pfam" id="PF02687">
    <property type="entry name" value="FtsX"/>
    <property type="match status" value="1"/>
</dbReference>
<sequence>MYLTLNEMHKEKLRYGLIIVVMTLISYLIFILSALAMGLANQNTSAVNSWGINYVAMNNDANGNLSQSLLTNDDIDKTSLSANQAAIGVAPIIVKSHEARVSAMFIGIQKNDLIYKQMQLTKGQLPKNRYDVLISSALTQKDLKIGDHIKLGMLAHDVKVVGYVKNATYNMAPIIYGNLVNWGDVKGVNNTFYASGIVSNGAKKANTKNLKNYTKAQLFNKMPGYTAQNSTFIFMIGFLLVISAVIVAIFLYILTIQKIPNFAVLRAQGVPGNYLVLNTISETLIIMILSVLISSILCGVTAWFIPESVPMFFDIKLLVLSSLGLVLTGILGAIVPVRLITKIDPMSVIGG</sequence>
<dbReference type="PANTHER" id="PTHR43738:SF1">
    <property type="entry name" value="HEMIN TRANSPORT SYSTEM PERMEASE PROTEIN HRTB-RELATED"/>
    <property type="match status" value="1"/>
</dbReference>
<comment type="subcellular location">
    <subcellularLocation>
        <location evidence="1">Cell membrane</location>
        <topology evidence="1">Multi-pass membrane protein</topology>
    </subcellularLocation>
</comment>
<dbReference type="AlphaFoldDB" id="A0A9Q3XT35"/>
<evidence type="ECO:0000256" key="7">
    <source>
        <dbReference type="ARBA" id="ARBA00022692"/>
    </source>
</evidence>